<gene>
    <name evidence="1" type="ORF">UFOPK2816_00915</name>
</gene>
<proteinExistence type="predicted"/>
<dbReference type="EMBL" id="CAEZZB010000134">
    <property type="protein sequence ID" value="CAB4752753.1"/>
    <property type="molecule type" value="Genomic_DNA"/>
</dbReference>
<reference evidence="1" key="1">
    <citation type="submission" date="2020-05" db="EMBL/GenBank/DDBJ databases">
        <authorList>
            <person name="Chiriac C."/>
            <person name="Salcher M."/>
            <person name="Ghai R."/>
            <person name="Kavagutti S V."/>
        </authorList>
    </citation>
    <scope>NUCLEOTIDE SEQUENCE</scope>
</reference>
<sequence length="116" mass="12238">MKLSSGSGRSLTESSGSFSILRITSYPIKPTSPPVSGGKPAIFGDFRCATDKRSASSGSIPEGAPAGGLPCQYANPSDSLKVVSLRTPMNEYRDQAPPCSADSRRKVFGAFFANFR</sequence>
<protein>
    <submittedName>
        <fullName evidence="1">Unannotated protein</fullName>
    </submittedName>
</protein>
<organism evidence="1">
    <name type="scientific">freshwater metagenome</name>
    <dbReference type="NCBI Taxonomy" id="449393"/>
    <lineage>
        <taxon>unclassified sequences</taxon>
        <taxon>metagenomes</taxon>
        <taxon>ecological metagenomes</taxon>
    </lineage>
</organism>
<accession>A0A6J6U2H0</accession>
<dbReference type="AlphaFoldDB" id="A0A6J6U2H0"/>
<evidence type="ECO:0000313" key="1">
    <source>
        <dbReference type="EMBL" id="CAB4752753.1"/>
    </source>
</evidence>
<name>A0A6J6U2H0_9ZZZZ</name>